<accession>A0ABM1V6E0</accession>
<dbReference type="GeneID" id="114076463"/>
<reference evidence="3" key="2">
    <citation type="submission" date="2025-08" db="UniProtKB">
        <authorList>
            <consortium name="RefSeq"/>
        </authorList>
    </citation>
    <scope>IDENTIFICATION</scope>
</reference>
<protein>
    <submittedName>
        <fullName evidence="3">Uncharacterized protein LOC114076463</fullName>
    </submittedName>
</protein>
<name>A0ABM1V6E0_SOLPN</name>
<evidence type="ECO:0000313" key="2">
    <source>
        <dbReference type="Proteomes" id="UP000694930"/>
    </source>
</evidence>
<dbReference type="CDD" id="cd00303">
    <property type="entry name" value="retropepsin_like"/>
    <property type="match status" value="1"/>
</dbReference>
<evidence type="ECO:0000256" key="1">
    <source>
        <dbReference type="SAM" id="MobiDB-lite"/>
    </source>
</evidence>
<dbReference type="Gene3D" id="2.40.70.10">
    <property type="entry name" value="Acid Proteases"/>
    <property type="match status" value="1"/>
</dbReference>
<dbReference type="RefSeq" id="XP_027771308.1">
    <property type="nucleotide sequence ID" value="XM_027915507.1"/>
</dbReference>
<gene>
    <name evidence="3" type="primary">LOC114076463</name>
</gene>
<proteinExistence type="predicted"/>
<keyword evidence="2" id="KW-1185">Reference proteome</keyword>
<dbReference type="InterPro" id="IPR021109">
    <property type="entry name" value="Peptidase_aspartic_dom_sf"/>
</dbReference>
<evidence type="ECO:0000313" key="3">
    <source>
        <dbReference type="RefSeq" id="XP_027771308.1"/>
    </source>
</evidence>
<feature type="region of interest" description="Disordered" evidence="1">
    <location>
        <begin position="1"/>
        <end position="46"/>
    </location>
</feature>
<feature type="compositionally biased region" description="Acidic residues" evidence="1">
    <location>
        <begin position="28"/>
        <end position="46"/>
    </location>
</feature>
<dbReference type="Pfam" id="PF08284">
    <property type="entry name" value="RVP_2"/>
    <property type="match status" value="1"/>
</dbReference>
<dbReference type="Proteomes" id="UP000694930">
    <property type="component" value="Chromosome 3"/>
</dbReference>
<sequence>MVKGDSEYLFSSKADSEKSESSTLQAKDDDDEEKEEKEEEEDDDDDMWITFHPTAENDGDCCLIGYHEKQPLKVLFARGGTSHNFINETLADKLGCESCPIKTRNVILGFERMVTSRVCQNFQFSVQDNLFTLKLYLVPLSSDYEIVFGNQWI</sequence>
<reference evidence="2" key="1">
    <citation type="journal article" date="2014" name="Nat. Genet.">
        <title>The genome of the stress-tolerant wild tomato species Solanum pennellii.</title>
        <authorList>
            <person name="Bolger A."/>
            <person name="Scossa F."/>
            <person name="Bolger M.E."/>
            <person name="Lanz C."/>
            <person name="Maumus F."/>
            <person name="Tohge T."/>
            <person name="Quesneville H."/>
            <person name="Alseekh S."/>
            <person name="Sorensen I."/>
            <person name="Lichtenstein G."/>
            <person name="Fich E.A."/>
            <person name="Conte M."/>
            <person name="Keller H."/>
            <person name="Schneeberger K."/>
            <person name="Schwacke R."/>
            <person name="Ofner I."/>
            <person name="Vrebalov J."/>
            <person name="Xu Y."/>
            <person name="Osorio S."/>
            <person name="Aflitos S.A."/>
            <person name="Schijlen E."/>
            <person name="Jimenez-Gomez J.M."/>
            <person name="Ryngajllo M."/>
            <person name="Kimura S."/>
            <person name="Kumar R."/>
            <person name="Koenig D."/>
            <person name="Headland L.R."/>
            <person name="Maloof J.N."/>
            <person name="Sinha N."/>
            <person name="van Ham R.C."/>
            <person name="Lankhorst R.K."/>
            <person name="Mao L."/>
            <person name="Vogel A."/>
            <person name="Arsova B."/>
            <person name="Panstruga R."/>
            <person name="Fei Z."/>
            <person name="Rose J.K."/>
            <person name="Zamir D."/>
            <person name="Carrari F."/>
            <person name="Giovannoni J.J."/>
            <person name="Weigel D."/>
            <person name="Usadel B."/>
            <person name="Fernie A.R."/>
        </authorList>
    </citation>
    <scope>NUCLEOTIDE SEQUENCE [LARGE SCALE GENOMIC DNA]</scope>
    <source>
        <strain evidence="2">cv. LA0716</strain>
    </source>
</reference>
<organism evidence="2 3">
    <name type="scientific">Solanum pennellii</name>
    <name type="common">Tomato</name>
    <name type="synonym">Lycopersicon pennellii</name>
    <dbReference type="NCBI Taxonomy" id="28526"/>
    <lineage>
        <taxon>Eukaryota</taxon>
        <taxon>Viridiplantae</taxon>
        <taxon>Streptophyta</taxon>
        <taxon>Embryophyta</taxon>
        <taxon>Tracheophyta</taxon>
        <taxon>Spermatophyta</taxon>
        <taxon>Magnoliopsida</taxon>
        <taxon>eudicotyledons</taxon>
        <taxon>Gunneridae</taxon>
        <taxon>Pentapetalae</taxon>
        <taxon>asterids</taxon>
        <taxon>lamiids</taxon>
        <taxon>Solanales</taxon>
        <taxon>Solanaceae</taxon>
        <taxon>Solanoideae</taxon>
        <taxon>Solaneae</taxon>
        <taxon>Solanum</taxon>
        <taxon>Solanum subgen. Lycopersicon</taxon>
    </lineage>
</organism>